<gene>
    <name evidence="2" type="ORF">NU09_0718</name>
</gene>
<sequence length="157" mass="18216">MIPEIKSIPSKKLVGLSLTMSYVENKTAELWQIFMPRRKEIANAISNDLYSLQVYSENYFSRFNPTVEFTKWALVEVTDFNQAPDGMQMFTLPEGQYAVFHYKGSSAKGAELMGYILQEWLPQSGYQLDNRPHFEVLGDKYKNNGDESEEEIWIPIR</sequence>
<evidence type="ECO:0000313" key="3">
    <source>
        <dbReference type="Proteomes" id="UP000289775"/>
    </source>
</evidence>
<accession>A0A444WH95</accession>
<dbReference type="Gene3D" id="3.20.80.10">
    <property type="entry name" value="Regulatory factor, effector binding domain"/>
    <property type="match status" value="1"/>
</dbReference>
<comment type="caution">
    <text evidence="2">The sequence shown here is derived from an EMBL/GenBank/DDBJ whole genome shotgun (WGS) entry which is preliminary data.</text>
</comment>
<dbReference type="OrthoDB" id="8560232at2"/>
<dbReference type="Pfam" id="PF06445">
    <property type="entry name" value="GyrI-like"/>
    <property type="match status" value="1"/>
</dbReference>
<evidence type="ECO:0000259" key="1">
    <source>
        <dbReference type="SMART" id="SM00871"/>
    </source>
</evidence>
<dbReference type="PANTHER" id="PTHR36444:SF2">
    <property type="entry name" value="TRANSCRIPTIONAL REGULATOR PROTEIN YOBU-RELATED"/>
    <property type="match status" value="1"/>
</dbReference>
<feature type="domain" description="AraC effector-binding" evidence="1">
    <location>
        <begin position="1"/>
        <end position="157"/>
    </location>
</feature>
<reference evidence="2 3" key="1">
    <citation type="submission" date="2014-12" db="EMBL/GenBank/DDBJ databases">
        <title>Genome sequence of Flavobacterium beibuense RSKm HC5.</title>
        <authorList>
            <person name="Kim J.F."/>
            <person name="Song J.Y."/>
            <person name="Kwak M.-J."/>
            <person name="Lee S.-W."/>
        </authorList>
    </citation>
    <scope>NUCLEOTIDE SEQUENCE [LARGE SCALE GENOMIC DNA]</scope>
    <source>
        <strain evidence="2 3">RSKm HC5</strain>
    </source>
</reference>
<protein>
    <submittedName>
        <fullName evidence="2">Putative transcriptional regulator</fullName>
    </submittedName>
</protein>
<dbReference type="EMBL" id="JUIW01000002">
    <property type="protein sequence ID" value="RYJ45084.1"/>
    <property type="molecule type" value="Genomic_DNA"/>
</dbReference>
<dbReference type="InterPro" id="IPR029442">
    <property type="entry name" value="GyrI-like"/>
</dbReference>
<dbReference type="SMART" id="SM00871">
    <property type="entry name" value="AraC_E_bind"/>
    <property type="match status" value="1"/>
</dbReference>
<dbReference type="RefSeq" id="WP_129749885.1">
    <property type="nucleotide sequence ID" value="NZ_JUIW01000002.1"/>
</dbReference>
<dbReference type="InterPro" id="IPR053182">
    <property type="entry name" value="YobU-like_regulator"/>
</dbReference>
<dbReference type="InterPro" id="IPR011256">
    <property type="entry name" value="Reg_factor_effector_dom_sf"/>
</dbReference>
<evidence type="ECO:0000313" key="2">
    <source>
        <dbReference type="EMBL" id="RYJ45084.1"/>
    </source>
</evidence>
<name>A0A444WH95_9FLAO</name>
<dbReference type="SUPFAM" id="SSF55136">
    <property type="entry name" value="Probable bacterial effector-binding domain"/>
    <property type="match status" value="1"/>
</dbReference>
<dbReference type="PANTHER" id="PTHR36444">
    <property type="entry name" value="TRANSCRIPTIONAL REGULATOR PROTEIN YOBU-RELATED"/>
    <property type="match status" value="1"/>
</dbReference>
<dbReference type="InterPro" id="IPR010499">
    <property type="entry name" value="AraC_E-bd"/>
</dbReference>
<organism evidence="2 3">
    <name type="scientific">Flavobacterium beibuense</name>
    <dbReference type="NCBI Taxonomy" id="657326"/>
    <lineage>
        <taxon>Bacteria</taxon>
        <taxon>Pseudomonadati</taxon>
        <taxon>Bacteroidota</taxon>
        <taxon>Flavobacteriia</taxon>
        <taxon>Flavobacteriales</taxon>
        <taxon>Flavobacteriaceae</taxon>
        <taxon>Flavobacterium</taxon>
    </lineage>
</organism>
<keyword evidence="3" id="KW-1185">Reference proteome</keyword>
<dbReference type="AlphaFoldDB" id="A0A444WH95"/>
<proteinExistence type="predicted"/>
<dbReference type="Proteomes" id="UP000289775">
    <property type="component" value="Unassembled WGS sequence"/>
</dbReference>